<dbReference type="InterPro" id="IPR001706">
    <property type="entry name" value="Ribosomal_bL35"/>
</dbReference>
<dbReference type="NCBIfam" id="TIGR00001">
    <property type="entry name" value="rpmI_bact"/>
    <property type="match status" value="1"/>
</dbReference>
<dbReference type="GO" id="GO:0003735">
    <property type="term" value="F:structural constituent of ribosome"/>
    <property type="evidence" value="ECO:0007669"/>
    <property type="project" value="InterPro"/>
</dbReference>
<dbReference type="Pfam" id="PF01632">
    <property type="entry name" value="Ribosomal_L35p"/>
    <property type="match status" value="1"/>
</dbReference>
<evidence type="ECO:0000256" key="4">
    <source>
        <dbReference type="RuleBase" id="RU000568"/>
    </source>
</evidence>
<dbReference type="InterPro" id="IPR018265">
    <property type="entry name" value="Ribosomal_bL35_CS"/>
</dbReference>
<keyword evidence="5" id="KW-0934">Plastid</keyword>
<accession>A0A3G1IVY9</accession>
<dbReference type="InterPro" id="IPR021137">
    <property type="entry name" value="Ribosomal_bL35-like"/>
</dbReference>
<name>A0A3G1IVY9_9EUKA</name>
<dbReference type="GeneID" id="38572605"/>
<protein>
    <recommendedName>
        <fullName evidence="4">50S ribosomal protein L35</fullName>
    </recommendedName>
</protein>
<evidence type="ECO:0000256" key="2">
    <source>
        <dbReference type="ARBA" id="ARBA00022980"/>
    </source>
</evidence>
<geneLocation type="plastid" evidence="5"/>
<organism evidence="5">
    <name type="scientific">Gloeochaete wittrockiana</name>
    <dbReference type="NCBI Taxonomy" id="38269"/>
    <lineage>
        <taxon>Eukaryota</taxon>
        <taxon>Glaucocystophyceae</taxon>
        <taxon>Gloeochaetales</taxon>
        <taxon>Gloeochaetaceae</taxon>
        <taxon>Gloeochaete</taxon>
    </lineage>
</organism>
<dbReference type="GO" id="GO:0015934">
    <property type="term" value="C:large ribosomal subunit"/>
    <property type="evidence" value="ECO:0007669"/>
    <property type="project" value="TreeGrafter"/>
</dbReference>
<dbReference type="FunFam" id="4.10.410.60:FF:000001">
    <property type="entry name" value="50S ribosomal protein L35"/>
    <property type="match status" value="1"/>
</dbReference>
<proteinExistence type="inferred from homology"/>
<dbReference type="HAMAP" id="MF_00514">
    <property type="entry name" value="Ribosomal_bL35"/>
    <property type="match status" value="1"/>
</dbReference>
<dbReference type="RefSeq" id="YP_009546140.1">
    <property type="nucleotide sequence ID" value="NC_040153.1"/>
</dbReference>
<comment type="similarity">
    <text evidence="1 4">Belongs to the bacterial ribosomal protein bL35 family.</text>
</comment>
<dbReference type="SUPFAM" id="SSF143034">
    <property type="entry name" value="L35p-like"/>
    <property type="match status" value="1"/>
</dbReference>
<dbReference type="EMBL" id="MF167426">
    <property type="protein sequence ID" value="ASQ40201.1"/>
    <property type="molecule type" value="Genomic_DNA"/>
</dbReference>
<evidence type="ECO:0000256" key="1">
    <source>
        <dbReference type="ARBA" id="ARBA00006598"/>
    </source>
</evidence>
<sequence>MYKLKTRRSALKRINQTKTGKLLRRKAFKNHLLANKNHKRRKRLSQKTLILSSDKKNVQLMLPYL</sequence>
<keyword evidence="2 4" id="KW-0689">Ribosomal protein</keyword>
<dbReference type="InterPro" id="IPR037229">
    <property type="entry name" value="Ribosomal_bL35_sf"/>
</dbReference>
<dbReference type="PRINTS" id="PR00064">
    <property type="entry name" value="RIBOSOMALL35"/>
</dbReference>
<dbReference type="Gene3D" id="4.10.410.60">
    <property type="match status" value="1"/>
</dbReference>
<reference evidence="5" key="1">
    <citation type="submission" date="2017-05" db="EMBL/GenBank/DDBJ databases">
        <title>Plastid comparative genomics reveals ancient divergence between Glaucophyte genera.</title>
        <authorList>
            <person name="Figueroa-Martinez F.J."/>
            <person name="Jackson C."/>
            <person name="Reyes-Prieto A."/>
        </authorList>
    </citation>
    <scope>NUCLEOTIDE SEQUENCE</scope>
    <source>
        <strain evidence="5">SAG 46.84</strain>
    </source>
</reference>
<gene>
    <name evidence="5" type="primary">rpl35</name>
</gene>
<evidence type="ECO:0000313" key="5">
    <source>
        <dbReference type="EMBL" id="ASQ40201.1"/>
    </source>
</evidence>
<dbReference type="PROSITE" id="PS00936">
    <property type="entry name" value="RIBOSOMAL_L35"/>
    <property type="match status" value="1"/>
</dbReference>
<dbReference type="GO" id="GO:0006412">
    <property type="term" value="P:translation"/>
    <property type="evidence" value="ECO:0007669"/>
    <property type="project" value="InterPro"/>
</dbReference>
<dbReference type="PANTHER" id="PTHR33343">
    <property type="entry name" value="54S RIBOSOMAL PROTEIN BL35M"/>
    <property type="match status" value="1"/>
</dbReference>
<evidence type="ECO:0000256" key="3">
    <source>
        <dbReference type="ARBA" id="ARBA00023274"/>
    </source>
</evidence>
<dbReference type="AlphaFoldDB" id="A0A3G1IVY9"/>
<dbReference type="PANTHER" id="PTHR33343:SF1">
    <property type="entry name" value="LARGE RIBOSOMAL SUBUNIT PROTEIN BL35M"/>
    <property type="match status" value="1"/>
</dbReference>
<keyword evidence="3 4" id="KW-0687">Ribonucleoprotein</keyword>